<name>A0AAV3PTJ1_LITER</name>
<comment type="caution">
    <text evidence="1">The sequence shown here is derived from an EMBL/GenBank/DDBJ whole genome shotgun (WGS) entry which is preliminary data.</text>
</comment>
<dbReference type="Gene3D" id="3.10.10.10">
    <property type="entry name" value="HIV Type 1 Reverse Transcriptase, subunit A, domain 1"/>
    <property type="match status" value="1"/>
</dbReference>
<protein>
    <submittedName>
        <fullName evidence="1">Uncharacterized protein</fullName>
    </submittedName>
</protein>
<proteinExistence type="predicted"/>
<sequence length="175" mass="19812">MVEFVIVDMEEGAYNRIIGRPSLSLFEVVDSVIHLKMMFPTGYGMGKIQCSQKKSRGCYLASNKHIKAQIEAESSSKRTFETPNRNVVGRDSHQIPPGVLGHICLGDYHQSYVDPHYKPIQQKKRTFSEEKGEAILEEMNKLLGTDAIRELAFPTWLDNVVLVPKPNGTWRMCAD</sequence>
<dbReference type="Proteomes" id="UP001454036">
    <property type="component" value="Unassembled WGS sequence"/>
</dbReference>
<reference evidence="1 2" key="1">
    <citation type="submission" date="2024-01" db="EMBL/GenBank/DDBJ databases">
        <title>The complete chloroplast genome sequence of Lithospermum erythrorhizon: insights into the phylogenetic relationship among Boraginaceae species and the maternal lineages of purple gromwells.</title>
        <authorList>
            <person name="Okada T."/>
            <person name="Watanabe K."/>
        </authorList>
    </citation>
    <scope>NUCLEOTIDE SEQUENCE [LARGE SCALE GENOMIC DNA]</scope>
</reference>
<dbReference type="AlphaFoldDB" id="A0AAV3PTJ1"/>
<keyword evidence="2" id="KW-1185">Reference proteome</keyword>
<accession>A0AAV3PTJ1</accession>
<dbReference type="SUPFAM" id="SSF56672">
    <property type="entry name" value="DNA/RNA polymerases"/>
    <property type="match status" value="1"/>
</dbReference>
<evidence type="ECO:0000313" key="2">
    <source>
        <dbReference type="Proteomes" id="UP001454036"/>
    </source>
</evidence>
<dbReference type="EMBL" id="BAABME010002527">
    <property type="protein sequence ID" value="GAA0155039.1"/>
    <property type="molecule type" value="Genomic_DNA"/>
</dbReference>
<dbReference type="InterPro" id="IPR043502">
    <property type="entry name" value="DNA/RNA_pol_sf"/>
</dbReference>
<organism evidence="1 2">
    <name type="scientific">Lithospermum erythrorhizon</name>
    <name type="common">Purple gromwell</name>
    <name type="synonym">Lithospermum officinale var. erythrorhizon</name>
    <dbReference type="NCBI Taxonomy" id="34254"/>
    <lineage>
        <taxon>Eukaryota</taxon>
        <taxon>Viridiplantae</taxon>
        <taxon>Streptophyta</taxon>
        <taxon>Embryophyta</taxon>
        <taxon>Tracheophyta</taxon>
        <taxon>Spermatophyta</taxon>
        <taxon>Magnoliopsida</taxon>
        <taxon>eudicotyledons</taxon>
        <taxon>Gunneridae</taxon>
        <taxon>Pentapetalae</taxon>
        <taxon>asterids</taxon>
        <taxon>lamiids</taxon>
        <taxon>Boraginales</taxon>
        <taxon>Boraginaceae</taxon>
        <taxon>Boraginoideae</taxon>
        <taxon>Lithospermeae</taxon>
        <taxon>Lithospermum</taxon>
    </lineage>
</organism>
<evidence type="ECO:0000313" key="1">
    <source>
        <dbReference type="EMBL" id="GAA0155039.1"/>
    </source>
</evidence>
<gene>
    <name evidence="1" type="ORF">LIER_12862</name>
</gene>